<dbReference type="Proteomes" id="UP000000249">
    <property type="component" value="Chromosome 1"/>
</dbReference>
<dbReference type="Gene3D" id="3.40.50.2000">
    <property type="entry name" value="Glycogen Phosphorylase B"/>
    <property type="match status" value="1"/>
</dbReference>
<organism evidence="1 2">
    <name type="scientific">Vibrio cholerae serotype O1 (strain ATCC 39541 / Classical Ogawa 395 / O395)</name>
    <dbReference type="NCBI Taxonomy" id="345073"/>
    <lineage>
        <taxon>Bacteria</taxon>
        <taxon>Pseudomonadati</taxon>
        <taxon>Pseudomonadota</taxon>
        <taxon>Gammaproteobacteria</taxon>
        <taxon>Vibrionales</taxon>
        <taxon>Vibrionaceae</taxon>
        <taxon>Vibrio</taxon>
    </lineage>
</organism>
<accession>A0A0H3AHL6</accession>
<evidence type="ECO:0000313" key="1">
    <source>
        <dbReference type="EMBL" id="ABQ19481.1"/>
    </source>
</evidence>
<dbReference type="EMBL" id="CP000627">
    <property type="protein sequence ID" value="ABQ19481.1"/>
    <property type="molecule type" value="Genomic_DNA"/>
</dbReference>
<dbReference type="NCBIfam" id="TIGR00661">
    <property type="entry name" value="MJ1255"/>
    <property type="match status" value="1"/>
</dbReference>
<dbReference type="AlphaFoldDB" id="A0A0H3AHL6"/>
<evidence type="ECO:0000313" key="2">
    <source>
        <dbReference type="Proteomes" id="UP000000249"/>
    </source>
</evidence>
<dbReference type="eggNOG" id="COG4671">
    <property type="taxonomic scope" value="Bacteria"/>
</dbReference>
<dbReference type="KEGG" id="vcr:VC395_2601"/>
<name>A0A0H3AHL6_VIBC3</name>
<reference evidence="1 2" key="1">
    <citation type="submission" date="2007-03" db="EMBL/GenBank/DDBJ databases">
        <authorList>
            <person name="Heidelberg J."/>
        </authorList>
    </citation>
    <scope>NUCLEOTIDE SEQUENCE [LARGE SCALE GENOMIC DNA]</scope>
    <source>
        <strain evidence="2">ATCC 39541 / Classical Ogawa 395 / O395</strain>
    </source>
</reference>
<protein>
    <recommendedName>
        <fullName evidence="3">Glycosyltransferase</fullName>
    </recommendedName>
</protein>
<dbReference type="InterPro" id="IPR005262">
    <property type="entry name" value="MJ1255-like"/>
</dbReference>
<dbReference type="OrthoDB" id="9793805at2"/>
<dbReference type="Pfam" id="PF13528">
    <property type="entry name" value="Glyco_trans_1_3"/>
    <property type="match status" value="1"/>
</dbReference>
<dbReference type="SUPFAM" id="SSF53756">
    <property type="entry name" value="UDP-Glycosyltransferase/glycogen phosphorylase"/>
    <property type="match status" value="1"/>
</dbReference>
<dbReference type="KEGG" id="vco:VC0395_A2062"/>
<dbReference type="PATRIC" id="fig|345073.21.peg.2504"/>
<gene>
    <name evidence="1" type="ordered locus">VC0395_A2062</name>
</gene>
<dbReference type="RefSeq" id="WP_001890261.1">
    <property type="nucleotide sequence ID" value="NC_009457.1"/>
</dbReference>
<proteinExistence type="predicted"/>
<evidence type="ECO:0008006" key="3">
    <source>
        <dbReference type="Google" id="ProtNLM"/>
    </source>
</evidence>
<sequence length="362" mass="41515">MKILYGVQGTGNGHIARSRAMCAALKQQQVDVDYLFSGRPVENYFSMECFGDFATRRGLTFATENGHVNYVKTLRKNNLLQFWNEVKRLDLSGYDLILNDFEPVTAWAAKLQNIPCIGISHQNAFLYPVPLKGASWLDKAILRHFAPAQYHLGLHWYHFEQPILPPIIYAPEQPLSQQNFILVYLPFENVNEICELLYRFTNIHFICYHPEVPENELTENVELRRLHHGDFQHHLHQCSGVITSGGFELPSEALALGKKLLMKPLAGQFEQVSNAATLETLGLASVMEFLDPACLRLWLDEKQAERVIYPDVAHFLVEWILKGKWENSEVLCQQLWQKVDFPSYAILGNELTNSMSPSLKHF</sequence>